<organism evidence="22 23">
    <name type="scientific">Quercus rubra</name>
    <name type="common">Northern red oak</name>
    <name type="synonym">Quercus borealis</name>
    <dbReference type="NCBI Taxonomy" id="3512"/>
    <lineage>
        <taxon>Eukaryota</taxon>
        <taxon>Viridiplantae</taxon>
        <taxon>Streptophyta</taxon>
        <taxon>Embryophyta</taxon>
        <taxon>Tracheophyta</taxon>
        <taxon>Spermatophyta</taxon>
        <taxon>Magnoliopsida</taxon>
        <taxon>eudicotyledons</taxon>
        <taxon>Gunneridae</taxon>
        <taxon>Pentapetalae</taxon>
        <taxon>rosids</taxon>
        <taxon>fabids</taxon>
        <taxon>Fagales</taxon>
        <taxon>Fagaceae</taxon>
        <taxon>Quercus</taxon>
    </lineage>
</organism>
<feature type="domain" description="Protein kinase" evidence="21">
    <location>
        <begin position="343"/>
        <end position="620"/>
    </location>
</feature>
<evidence type="ECO:0000256" key="14">
    <source>
        <dbReference type="ARBA" id="ARBA00022840"/>
    </source>
</evidence>
<evidence type="ECO:0000256" key="9">
    <source>
        <dbReference type="ARBA" id="ARBA00022692"/>
    </source>
</evidence>
<keyword evidence="13" id="KW-0418">Kinase</keyword>
<dbReference type="GO" id="GO:0005886">
    <property type="term" value="C:plasma membrane"/>
    <property type="evidence" value="ECO:0007669"/>
    <property type="project" value="UniProtKB-SubCell"/>
</dbReference>
<dbReference type="AlphaFoldDB" id="A0AAN7FL92"/>
<dbReference type="InterPro" id="IPR019825">
    <property type="entry name" value="Lectin_legB_Mn/Ca_BS"/>
</dbReference>
<dbReference type="Pfam" id="PF00139">
    <property type="entry name" value="Lectin_legB"/>
    <property type="match status" value="1"/>
</dbReference>
<reference evidence="22 23" key="1">
    <citation type="journal article" date="2023" name="G3 (Bethesda)">
        <title>A haplotype-resolved chromosome-scale genome for Quercus rubra L. provides insights into the genetics of adaptive traits for red oak species.</title>
        <authorList>
            <person name="Kapoor B."/>
            <person name="Jenkins J."/>
            <person name="Schmutz J."/>
            <person name="Zhebentyayeva T."/>
            <person name="Kuelheim C."/>
            <person name="Coggeshall M."/>
            <person name="Heim C."/>
            <person name="Lasky J.R."/>
            <person name="Leites L."/>
            <person name="Islam-Faridi N."/>
            <person name="Romero-Severson J."/>
            <person name="DeLeo V.L."/>
            <person name="Lucas S.M."/>
            <person name="Lazic D."/>
            <person name="Gailing O."/>
            <person name="Carlson J."/>
            <person name="Staton M."/>
        </authorList>
    </citation>
    <scope>NUCLEOTIDE SEQUENCE [LARGE SCALE GENOMIC DNA]</scope>
    <source>
        <strain evidence="22">Pseudo-F2</strain>
    </source>
</reference>
<comment type="similarity">
    <text evidence="4">In the C-terminal section; belongs to the protein kinase superfamily. Ser/Thr protein kinase family.</text>
</comment>
<evidence type="ECO:0000256" key="19">
    <source>
        <dbReference type="PROSITE-ProRule" id="PRU10141"/>
    </source>
</evidence>
<evidence type="ECO:0000256" key="10">
    <source>
        <dbReference type="ARBA" id="ARBA00022729"/>
    </source>
</evidence>
<evidence type="ECO:0000256" key="15">
    <source>
        <dbReference type="ARBA" id="ARBA00022989"/>
    </source>
</evidence>
<dbReference type="PROSITE" id="PS00108">
    <property type="entry name" value="PROTEIN_KINASE_ST"/>
    <property type="match status" value="1"/>
</dbReference>
<evidence type="ECO:0000256" key="7">
    <source>
        <dbReference type="ARBA" id="ARBA00022527"/>
    </source>
</evidence>
<dbReference type="Pfam" id="PF00069">
    <property type="entry name" value="Pkinase"/>
    <property type="match status" value="1"/>
</dbReference>
<proteinExistence type="inferred from homology"/>
<keyword evidence="9 20" id="KW-0812">Transmembrane</keyword>
<accession>A0AAN7FL92</accession>
<evidence type="ECO:0000256" key="2">
    <source>
        <dbReference type="ARBA" id="ARBA00007606"/>
    </source>
</evidence>
<dbReference type="Gene3D" id="2.60.120.200">
    <property type="match status" value="1"/>
</dbReference>
<evidence type="ECO:0000256" key="8">
    <source>
        <dbReference type="ARBA" id="ARBA00022679"/>
    </source>
</evidence>
<protein>
    <recommendedName>
        <fullName evidence="5">non-specific serine/threonine protein kinase</fullName>
        <ecNumber evidence="5">2.7.11.1</ecNumber>
    </recommendedName>
</protein>
<dbReference type="GO" id="GO:0005524">
    <property type="term" value="F:ATP binding"/>
    <property type="evidence" value="ECO:0007669"/>
    <property type="project" value="UniProtKB-UniRule"/>
</dbReference>
<dbReference type="Gene3D" id="3.30.200.20">
    <property type="entry name" value="Phosphorylase Kinase, domain 1"/>
    <property type="match status" value="1"/>
</dbReference>
<keyword evidence="8" id="KW-0808">Transferase</keyword>
<dbReference type="InterPro" id="IPR050528">
    <property type="entry name" value="L-type_Lectin-RKs"/>
</dbReference>
<evidence type="ECO:0000256" key="13">
    <source>
        <dbReference type="ARBA" id="ARBA00022777"/>
    </source>
</evidence>
<comment type="subcellular location">
    <subcellularLocation>
        <location evidence="1">Cell membrane</location>
        <topology evidence="1">Single-pass type I membrane protein</topology>
    </subcellularLocation>
</comment>
<dbReference type="PANTHER" id="PTHR27007">
    <property type="match status" value="1"/>
</dbReference>
<evidence type="ECO:0000256" key="6">
    <source>
        <dbReference type="ARBA" id="ARBA00022475"/>
    </source>
</evidence>
<dbReference type="SMART" id="SM00220">
    <property type="entry name" value="S_TKc"/>
    <property type="match status" value="1"/>
</dbReference>
<evidence type="ECO:0000259" key="21">
    <source>
        <dbReference type="PROSITE" id="PS50011"/>
    </source>
</evidence>
<evidence type="ECO:0000313" key="22">
    <source>
        <dbReference type="EMBL" id="KAK4594842.1"/>
    </source>
</evidence>
<evidence type="ECO:0000256" key="4">
    <source>
        <dbReference type="ARBA" id="ARBA00010217"/>
    </source>
</evidence>
<keyword evidence="6" id="KW-1003">Cell membrane</keyword>
<evidence type="ECO:0000313" key="23">
    <source>
        <dbReference type="Proteomes" id="UP001324115"/>
    </source>
</evidence>
<evidence type="ECO:0000256" key="12">
    <source>
        <dbReference type="ARBA" id="ARBA00022741"/>
    </source>
</evidence>
<comment type="caution">
    <text evidence="22">The sequence shown here is derived from an EMBL/GenBank/DDBJ whole genome shotgun (WGS) entry which is preliminary data.</text>
</comment>
<name>A0AAN7FL92_QUERU</name>
<dbReference type="PROSITE" id="PS00307">
    <property type="entry name" value="LECTIN_LEGUME_BETA"/>
    <property type="match status" value="1"/>
</dbReference>
<dbReference type="SUPFAM" id="SSF56112">
    <property type="entry name" value="Protein kinase-like (PK-like)"/>
    <property type="match status" value="1"/>
</dbReference>
<keyword evidence="7" id="KW-0723">Serine/threonine-protein kinase</keyword>
<keyword evidence="17" id="KW-0675">Receptor</keyword>
<feature type="binding site" evidence="19">
    <location>
        <position position="373"/>
    </location>
    <ligand>
        <name>ATP</name>
        <dbReference type="ChEBI" id="CHEBI:30616"/>
    </ligand>
</feature>
<dbReference type="GO" id="GO:0002229">
    <property type="term" value="P:defense response to oomycetes"/>
    <property type="evidence" value="ECO:0007669"/>
    <property type="project" value="UniProtKB-ARBA"/>
</dbReference>
<keyword evidence="18" id="KW-0325">Glycoprotein</keyword>
<keyword evidence="16 20" id="KW-0472">Membrane</keyword>
<dbReference type="SUPFAM" id="SSF49899">
    <property type="entry name" value="Concanavalin A-like lectins/glucanases"/>
    <property type="match status" value="1"/>
</dbReference>
<feature type="transmembrane region" description="Helical" evidence="20">
    <location>
        <begin position="285"/>
        <end position="307"/>
    </location>
</feature>
<dbReference type="FunFam" id="3.30.200.20:FF:000168">
    <property type="entry name" value="L-type lectin-domain containing receptor kinase IX.1"/>
    <property type="match status" value="1"/>
</dbReference>
<dbReference type="Gene3D" id="1.10.510.10">
    <property type="entry name" value="Transferase(Phosphotransferase) domain 1"/>
    <property type="match status" value="1"/>
</dbReference>
<keyword evidence="12 19" id="KW-0547">Nucleotide-binding</keyword>
<keyword evidence="10" id="KW-0732">Signal</keyword>
<keyword evidence="14 19" id="KW-0067">ATP-binding</keyword>
<dbReference type="EMBL" id="JAXUIC010000004">
    <property type="protein sequence ID" value="KAK4594842.1"/>
    <property type="molecule type" value="Genomic_DNA"/>
</dbReference>
<keyword evidence="15 20" id="KW-1133">Transmembrane helix</keyword>
<dbReference type="InterPro" id="IPR008271">
    <property type="entry name" value="Ser/Thr_kinase_AS"/>
</dbReference>
<evidence type="ECO:0000256" key="17">
    <source>
        <dbReference type="ARBA" id="ARBA00023170"/>
    </source>
</evidence>
<dbReference type="PROSITE" id="PS00107">
    <property type="entry name" value="PROTEIN_KINASE_ATP"/>
    <property type="match status" value="1"/>
</dbReference>
<dbReference type="InterPro" id="IPR011009">
    <property type="entry name" value="Kinase-like_dom_sf"/>
</dbReference>
<evidence type="ECO:0000256" key="20">
    <source>
        <dbReference type="SAM" id="Phobius"/>
    </source>
</evidence>
<dbReference type="GO" id="GO:0030246">
    <property type="term" value="F:carbohydrate binding"/>
    <property type="evidence" value="ECO:0007669"/>
    <property type="project" value="UniProtKB-KW"/>
</dbReference>
<dbReference type="InterPro" id="IPR000719">
    <property type="entry name" value="Prot_kinase_dom"/>
</dbReference>
<dbReference type="FunFam" id="1.10.510.10:FF:000240">
    <property type="entry name" value="Lectin-domain containing receptor kinase A4.3"/>
    <property type="match status" value="1"/>
</dbReference>
<sequence length="658" mass="72813">MDSQSLYSLPFLCVFFFCCFPYTTSMISFSFPDFLPNDYNIKVSGTASKAQVDEHPSIRLTDNVDDLSDNKYSAIGRAYYYKPIPLWDSITNVTTNFTTTFEFVIRTRNGESSWSHSGSGIAFFITSEDSVDGHMDSDYLGLFNSTTVDKSSSKTVAVEFDTWQDKSWGDAAGDNHVGIDVNSLISEANSTWNLTSGDILVATVSYDGTSEILSVFLKYLNLPNLPLNLTHNIRLRDVLPEKVMMGFCGATGGGVPVQAIRSWNFSSTLDLGSTQNGGKGSSKTWLIGLIIGLVLLVVGLSFGSYILGRNSKRKVVAEDENLIEGTGPKMFAYKDLVVATNNFSEEGKLGQGGFGSVYKGFLAKTDMEIAVKKISSNSNQGKKEYTSEVITISRLRHRNLVQLVGWSHEQEFVVVYEYMPNGSLDSHLFGKKSHLLWPRRSQIVRGLASGLLYLHEEWEQCVVHRDIKSSNVMLDSNFNAKLGDFGLARFVDHGLGSQTTDLAGTRGYIAPECFITSKFSKESDVFSFGMVALEIACGRKVVEPEVEESKISLLNWVWVLYGEGRLLEAVDETLNGDYDMDEMKCLMIIGLWCAHPDHTLRPSMRQAIRVLNDEASLPSLPSKMPLPSYYNAFEAMTAEFTCTSKGGSTSAARDDSRV</sequence>
<dbReference type="CDD" id="cd06899">
    <property type="entry name" value="lectin_legume_LecRK_Arcelin_ConA"/>
    <property type="match status" value="1"/>
</dbReference>
<keyword evidence="11" id="KW-0430">Lectin</keyword>
<dbReference type="EC" id="2.7.11.1" evidence="5"/>
<dbReference type="Proteomes" id="UP001324115">
    <property type="component" value="Unassembled WGS sequence"/>
</dbReference>
<evidence type="ECO:0000256" key="3">
    <source>
        <dbReference type="ARBA" id="ARBA00008536"/>
    </source>
</evidence>
<comment type="similarity">
    <text evidence="2">Belongs to the leguminous lectin family.</text>
</comment>
<gene>
    <name evidence="22" type="ORF">RGQ29_018535</name>
</gene>
<evidence type="ECO:0000256" key="16">
    <source>
        <dbReference type="ARBA" id="ARBA00023136"/>
    </source>
</evidence>
<dbReference type="GO" id="GO:0004674">
    <property type="term" value="F:protein serine/threonine kinase activity"/>
    <property type="evidence" value="ECO:0007669"/>
    <property type="project" value="UniProtKB-KW"/>
</dbReference>
<dbReference type="InterPro" id="IPR017441">
    <property type="entry name" value="Protein_kinase_ATP_BS"/>
</dbReference>
<evidence type="ECO:0000256" key="5">
    <source>
        <dbReference type="ARBA" id="ARBA00012513"/>
    </source>
</evidence>
<keyword evidence="23" id="KW-1185">Reference proteome</keyword>
<dbReference type="InterPro" id="IPR001220">
    <property type="entry name" value="Legume_lectin_dom"/>
</dbReference>
<dbReference type="PROSITE" id="PS50011">
    <property type="entry name" value="PROTEIN_KINASE_DOM"/>
    <property type="match status" value="1"/>
</dbReference>
<dbReference type="InterPro" id="IPR013320">
    <property type="entry name" value="ConA-like_dom_sf"/>
</dbReference>
<evidence type="ECO:0000256" key="18">
    <source>
        <dbReference type="ARBA" id="ARBA00023180"/>
    </source>
</evidence>
<evidence type="ECO:0000256" key="11">
    <source>
        <dbReference type="ARBA" id="ARBA00022734"/>
    </source>
</evidence>
<comment type="similarity">
    <text evidence="3">In the N-terminal section; belongs to the leguminous lectin family.</text>
</comment>
<evidence type="ECO:0000256" key="1">
    <source>
        <dbReference type="ARBA" id="ARBA00004251"/>
    </source>
</evidence>